<evidence type="ECO:0000256" key="2">
    <source>
        <dbReference type="ARBA" id="ARBA00012000"/>
    </source>
</evidence>
<comment type="catalytic activity">
    <reaction evidence="1">
        <text>Hydrolysis of alkylated DNA, releasing 3-methyladenine, 3-methylguanine, 7-methylguanine and 7-methyladenine.</text>
        <dbReference type="EC" id="3.2.2.21"/>
    </reaction>
</comment>
<protein>
    <recommendedName>
        <fullName evidence="2">DNA-3-methyladenine glycosylase II</fullName>
        <ecNumber evidence="2">3.2.2.21</ecNumber>
    </recommendedName>
</protein>
<keyword evidence="3" id="KW-0227">DNA damage</keyword>
<organism evidence="6 7">
    <name type="scientific">Chitinophaga pollutisoli</name>
    <dbReference type="NCBI Taxonomy" id="3133966"/>
    <lineage>
        <taxon>Bacteria</taxon>
        <taxon>Pseudomonadati</taxon>
        <taxon>Bacteroidota</taxon>
        <taxon>Chitinophagia</taxon>
        <taxon>Chitinophagales</taxon>
        <taxon>Chitinophagaceae</taxon>
        <taxon>Chitinophaga</taxon>
    </lineage>
</organism>
<dbReference type="SUPFAM" id="SSF48150">
    <property type="entry name" value="DNA-glycosylase"/>
    <property type="match status" value="1"/>
</dbReference>
<proteinExistence type="predicted"/>
<gene>
    <name evidence="6" type="ORF">WJU16_05230</name>
</gene>
<sequence length="300" mass="33624">MPSRSFIIPASDPFSFDECRWFLDRGFDECMHTILPGRVRKLIPLPGNPVLADLREHPDGIEATLLEGKDATGTEAALRAYVQDWLAPQEDILPFYARLSKVPALAYMPAAFGGLRLIGIPDLFEALAWSIIGQQINLRFAYRLKRRMVERWGESYETGGEVYHLFPQPAVMANADPAELRAMQFTGRKAEYLIGVAQQFASGNISKSSLLALPGLEARRRALTDLRGIGIWSANYALMKSIRDATCIPHGDAGLLNALLSHQLIADKSDHPSMEKLYRRFKGWESYLVAYLWRSLAVKS</sequence>
<name>A0ABZ2YSI3_9BACT</name>
<evidence type="ECO:0000259" key="5">
    <source>
        <dbReference type="SMART" id="SM00478"/>
    </source>
</evidence>
<evidence type="ECO:0000256" key="4">
    <source>
        <dbReference type="ARBA" id="ARBA00023204"/>
    </source>
</evidence>
<evidence type="ECO:0000256" key="1">
    <source>
        <dbReference type="ARBA" id="ARBA00000086"/>
    </source>
</evidence>
<evidence type="ECO:0000256" key="3">
    <source>
        <dbReference type="ARBA" id="ARBA00022763"/>
    </source>
</evidence>
<keyword evidence="7" id="KW-1185">Reference proteome</keyword>
<dbReference type="Gene3D" id="1.10.340.30">
    <property type="entry name" value="Hypothetical protein, domain 2"/>
    <property type="match status" value="1"/>
</dbReference>
<dbReference type="SMART" id="SM00478">
    <property type="entry name" value="ENDO3c"/>
    <property type="match status" value="1"/>
</dbReference>
<dbReference type="PANTHER" id="PTHR43003">
    <property type="entry name" value="DNA-3-METHYLADENINE GLYCOSYLASE"/>
    <property type="match status" value="1"/>
</dbReference>
<dbReference type="Gene3D" id="1.10.1670.40">
    <property type="match status" value="1"/>
</dbReference>
<dbReference type="Pfam" id="PF00730">
    <property type="entry name" value="HhH-GPD"/>
    <property type="match status" value="1"/>
</dbReference>
<evidence type="ECO:0000313" key="6">
    <source>
        <dbReference type="EMBL" id="WZN42434.1"/>
    </source>
</evidence>
<dbReference type="CDD" id="cd00056">
    <property type="entry name" value="ENDO3c"/>
    <property type="match status" value="1"/>
</dbReference>
<dbReference type="Proteomes" id="UP001485459">
    <property type="component" value="Chromosome"/>
</dbReference>
<dbReference type="PANTHER" id="PTHR43003:SF12">
    <property type="entry name" value="DNA-3-METHYLADENINE GLYCOSYLASE"/>
    <property type="match status" value="1"/>
</dbReference>
<evidence type="ECO:0000313" key="7">
    <source>
        <dbReference type="Proteomes" id="UP001485459"/>
    </source>
</evidence>
<dbReference type="RefSeq" id="WP_341837268.1">
    <property type="nucleotide sequence ID" value="NZ_CP149822.1"/>
</dbReference>
<dbReference type="InterPro" id="IPR011257">
    <property type="entry name" value="DNA_glycosylase"/>
</dbReference>
<dbReference type="EC" id="3.2.2.21" evidence="2"/>
<feature type="domain" description="HhH-GPD" evidence="5">
    <location>
        <begin position="132"/>
        <end position="297"/>
    </location>
</feature>
<reference evidence="7" key="1">
    <citation type="submission" date="2024-03" db="EMBL/GenBank/DDBJ databases">
        <title>Chitinophaga horti sp. nov., isolated from garden soil.</title>
        <authorList>
            <person name="Lee D.S."/>
            <person name="Han D.M."/>
            <person name="Baek J.H."/>
            <person name="Choi D.G."/>
            <person name="Jeon J.H."/>
            <person name="Jeon C.O."/>
        </authorList>
    </citation>
    <scope>NUCLEOTIDE SEQUENCE [LARGE SCALE GENOMIC DNA]</scope>
    <source>
        <strain evidence="7">GPA1</strain>
    </source>
</reference>
<keyword evidence="4" id="KW-0234">DNA repair</keyword>
<dbReference type="EMBL" id="CP149822">
    <property type="protein sequence ID" value="WZN42434.1"/>
    <property type="molecule type" value="Genomic_DNA"/>
</dbReference>
<dbReference type="InterPro" id="IPR051912">
    <property type="entry name" value="Alkylbase_DNA_Glycosylase/TA"/>
</dbReference>
<accession>A0ABZ2YSI3</accession>
<dbReference type="InterPro" id="IPR003265">
    <property type="entry name" value="HhH-GPD_domain"/>
</dbReference>